<evidence type="ECO:0000313" key="6">
    <source>
        <dbReference type="Proteomes" id="UP001321520"/>
    </source>
</evidence>
<dbReference type="Pfam" id="PF13193">
    <property type="entry name" value="AMP-binding_C"/>
    <property type="match status" value="1"/>
</dbReference>
<evidence type="ECO:0000313" key="5">
    <source>
        <dbReference type="EMBL" id="WKD49073.1"/>
    </source>
</evidence>
<feature type="domain" description="AMP-binding enzyme C-terminal" evidence="4">
    <location>
        <begin position="437"/>
        <end position="512"/>
    </location>
</feature>
<keyword evidence="6" id="KW-1185">Reference proteome</keyword>
<evidence type="ECO:0000256" key="1">
    <source>
        <dbReference type="ARBA" id="ARBA00006432"/>
    </source>
</evidence>
<dbReference type="InterPro" id="IPR025110">
    <property type="entry name" value="AMP-bd_C"/>
</dbReference>
<dbReference type="Pfam" id="PF00501">
    <property type="entry name" value="AMP-binding"/>
    <property type="match status" value="1"/>
</dbReference>
<gene>
    <name evidence="5" type="ORF">M8T91_14380</name>
</gene>
<dbReference type="InterPro" id="IPR045851">
    <property type="entry name" value="AMP-bd_C_sf"/>
</dbReference>
<dbReference type="SUPFAM" id="SSF56801">
    <property type="entry name" value="Acetyl-CoA synthetase-like"/>
    <property type="match status" value="1"/>
</dbReference>
<evidence type="ECO:0000259" key="4">
    <source>
        <dbReference type="Pfam" id="PF13193"/>
    </source>
</evidence>
<comment type="similarity">
    <text evidence="1">Belongs to the ATP-dependent AMP-binding enzyme family.</text>
</comment>
<dbReference type="InterPro" id="IPR000873">
    <property type="entry name" value="AMP-dep_synth/lig_dom"/>
</dbReference>
<name>A0ABY9E7U1_9GAMM</name>
<evidence type="ECO:0000259" key="3">
    <source>
        <dbReference type="Pfam" id="PF00501"/>
    </source>
</evidence>
<dbReference type="RefSeq" id="WP_301414859.1">
    <property type="nucleotide sequence ID" value="NZ_CP098023.1"/>
</dbReference>
<keyword evidence="2" id="KW-0436">Ligase</keyword>
<dbReference type="EMBL" id="CP098023">
    <property type="protein sequence ID" value="WKD49073.1"/>
    <property type="molecule type" value="Genomic_DNA"/>
</dbReference>
<organism evidence="5 6">
    <name type="scientific">Microbulbifer spongiae</name>
    <dbReference type="NCBI Taxonomy" id="2944933"/>
    <lineage>
        <taxon>Bacteria</taxon>
        <taxon>Pseudomonadati</taxon>
        <taxon>Pseudomonadota</taxon>
        <taxon>Gammaproteobacteria</taxon>
        <taxon>Cellvibrionales</taxon>
        <taxon>Microbulbiferaceae</taxon>
        <taxon>Microbulbifer</taxon>
    </lineage>
</organism>
<dbReference type="PANTHER" id="PTHR43201:SF5">
    <property type="entry name" value="MEDIUM-CHAIN ACYL-COA LIGASE ACSF2, MITOCHONDRIAL"/>
    <property type="match status" value="1"/>
</dbReference>
<proteinExistence type="inferred from homology"/>
<dbReference type="InterPro" id="IPR020845">
    <property type="entry name" value="AMP-binding_CS"/>
</dbReference>
<dbReference type="PANTHER" id="PTHR43201">
    <property type="entry name" value="ACYL-COA SYNTHETASE"/>
    <property type="match status" value="1"/>
</dbReference>
<dbReference type="InterPro" id="IPR042099">
    <property type="entry name" value="ANL_N_sf"/>
</dbReference>
<dbReference type="Gene3D" id="3.40.50.12780">
    <property type="entry name" value="N-terminal domain of ligase-like"/>
    <property type="match status" value="1"/>
</dbReference>
<reference evidence="5 6" key="1">
    <citation type="submission" date="2022-05" db="EMBL/GenBank/DDBJ databases">
        <title>Microbulbifer sp. nov., isolated from sponge.</title>
        <authorList>
            <person name="Gao L."/>
        </authorList>
    </citation>
    <scope>NUCLEOTIDE SEQUENCE [LARGE SCALE GENOMIC DNA]</scope>
    <source>
        <strain evidence="5 6">MI-G</strain>
    </source>
</reference>
<sequence>MVDLTQTIPAMAIDAADQWPERVAIDDHGITLTFEELKNRSKEAARGFISSGLKAGDRFAIWAPNIHEWIWIAIGGMMAGGVLVPLNTRYKGIEAGDILNRSHSQLLFTVSDFLDTNYLRLLNAYKPECVHEIIVLRGQPAGENAVTNSLAEFLARGHGVTDQLVNQCIGALRGNSLSDILYTSGTTGVPKGVMSNHGQVVATFKLWAAAVGLNKQDRYLIVNPFFHVFGCKAGWLACLLTGATAFPEPFFDADTILKTIAEKQISMLPGAPTVFQSLLSSPQLIHTNLSSLRCAVTGAASVPEQLVRDMKQILGFKEVYTGYGLTECGVVSICRQDDDLETIANTAGCAIDGIEIKILDKNNKQLSSGEIGNIFVKGFNVMQGYLDDPLASEQAIDQNGWLNTGDIGWQDTNGYIKITDRAKDMYICGGFNCYPAEIENLLLRNPFITEVAVTSIKDDRLGSVGVAHIVLKEEGKPSPDELRNWFREHMANYKVPRVVHFVTSLPRNASGKVQKFLLEQ</sequence>
<feature type="domain" description="AMP-dependent synthetase/ligase" evidence="3">
    <location>
        <begin position="15"/>
        <end position="386"/>
    </location>
</feature>
<protein>
    <submittedName>
        <fullName evidence="5">AMP-binding protein</fullName>
    </submittedName>
</protein>
<evidence type="ECO:0000256" key="2">
    <source>
        <dbReference type="ARBA" id="ARBA00022598"/>
    </source>
</evidence>
<accession>A0ABY9E7U1</accession>
<dbReference type="Gene3D" id="3.30.300.30">
    <property type="match status" value="1"/>
</dbReference>
<dbReference type="Proteomes" id="UP001321520">
    <property type="component" value="Chromosome"/>
</dbReference>
<dbReference type="PROSITE" id="PS00455">
    <property type="entry name" value="AMP_BINDING"/>
    <property type="match status" value="1"/>
</dbReference>